<dbReference type="OrthoDB" id="8481738at2"/>
<keyword evidence="3" id="KW-1185">Reference proteome</keyword>
<accession>A0A4D7QHA0</accession>
<feature type="compositionally biased region" description="Basic and acidic residues" evidence="1">
    <location>
        <begin position="38"/>
        <end position="48"/>
    </location>
</feature>
<organism evidence="2 3">
    <name type="scientific">Phreatobacter aquaticus</name>
    <dbReference type="NCBI Taxonomy" id="2570229"/>
    <lineage>
        <taxon>Bacteria</taxon>
        <taxon>Pseudomonadati</taxon>
        <taxon>Pseudomonadota</taxon>
        <taxon>Alphaproteobacteria</taxon>
        <taxon>Hyphomicrobiales</taxon>
        <taxon>Phreatobacteraceae</taxon>
        <taxon>Phreatobacter</taxon>
    </lineage>
</organism>
<dbReference type="EMBL" id="CP039865">
    <property type="protein sequence ID" value="QCK85063.1"/>
    <property type="molecule type" value="Genomic_DNA"/>
</dbReference>
<dbReference type="RefSeq" id="WP_137098397.1">
    <property type="nucleotide sequence ID" value="NZ_CP039865.1"/>
</dbReference>
<name>A0A4D7QHA0_9HYPH</name>
<evidence type="ECO:0000313" key="2">
    <source>
        <dbReference type="EMBL" id="QCK85063.1"/>
    </source>
</evidence>
<reference evidence="2 3" key="1">
    <citation type="submission" date="2019-04" db="EMBL/GenBank/DDBJ databases">
        <title>Phreatobacter aquaticus sp. nov.</title>
        <authorList>
            <person name="Choi A."/>
            <person name="Baek K."/>
        </authorList>
    </citation>
    <scope>NUCLEOTIDE SEQUENCE [LARGE SCALE GENOMIC DNA]</scope>
    <source>
        <strain evidence="2 3">NMCR1094</strain>
    </source>
</reference>
<evidence type="ECO:0000256" key="1">
    <source>
        <dbReference type="SAM" id="MobiDB-lite"/>
    </source>
</evidence>
<proteinExistence type="predicted"/>
<gene>
    <name evidence="2" type="ORF">E8L99_04350</name>
</gene>
<sequence length="84" mass="8706">MTIHTKASREADKLQSEGTKEFDEAIAGPGPIMPKTEANAKEDAELTRALEASFPASDPVSAVSAPTKVGKPVRSTGKVKASAP</sequence>
<dbReference type="AlphaFoldDB" id="A0A4D7QHA0"/>
<dbReference type="KEGG" id="paqt:E8L99_04350"/>
<evidence type="ECO:0000313" key="3">
    <source>
        <dbReference type="Proteomes" id="UP000298588"/>
    </source>
</evidence>
<protein>
    <submittedName>
        <fullName evidence="2">Uncharacterized protein</fullName>
    </submittedName>
</protein>
<feature type="compositionally biased region" description="Basic and acidic residues" evidence="1">
    <location>
        <begin position="7"/>
        <end position="23"/>
    </location>
</feature>
<dbReference type="Proteomes" id="UP000298588">
    <property type="component" value="Chromosome"/>
</dbReference>
<feature type="region of interest" description="Disordered" evidence="1">
    <location>
        <begin position="1"/>
        <end position="84"/>
    </location>
</feature>